<organism evidence="9 10">
    <name type="scientific">Aerophobetes bacterium</name>
    <dbReference type="NCBI Taxonomy" id="2030807"/>
    <lineage>
        <taxon>Bacteria</taxon>
        <taxon>Candidatus Aerophobota</taxon>
    </lineage>
</organism>
<feature type="transmembrane region" description="Helical" evidence="7">
    <location>
        <begin position="161"/>
        <end position="183"/>
    </location>
</feature>
<dbReference type="AlphaFoldDB" id="A0A662DBH0"/>
<keyword evidence="5 7" id="KW-1133">Transmembrane helix</keyword>
<dbReference type="InterPro" id="IPR035906">
    <property type="entry name" value="MetI-like_sf"/>
</dbReference>
<gene>
    <name evidence="9" type="ORF">DRI96_03440</name>
</gene>
<feature type="transmembrane region" description="Helical" evidence="7">
    <location>
        <begin position="24"/>
        <end position="50"/>
    </location>
</feature>
<name>A0A662DBH0_UNCAE</name>
<keyword evidence="6 7" id="KW-0472">Membrane</keyword>
<dbReference type="InterPro" id="IPR000515">
    <property type="entry name" value="MetI-like"/>
</dbReference>
<evidence type="ECO:0000256" key="3">
    <source>
        <dbReference type="ARBA" id="ARBA00022475"/>
    </source>
</evidence>
<dbReference type="GO" id="GO:0005886">
    <property type="term" value="C:plasma membrane"/>
    <property type="evidence" value="ECO:0007669"/>
    <property type="project" value="UniProtKB-SubCell"/>
</dbReference>
<feature type="transmembrane region" description="Helical" evidence="7">
    <location>
        <begin position="125"/>
        <end position="149"/>
    </location>
</feature>
<dbReference type="Proteomes" id="UP000267654">
    <property type="component" value="Unassembled WGS sequence"/>
</dbReference>
<reference evidence="9 10" key="1">
    <citation type="submission" date="2018-06" db="EMBL/GenBank/DDBJ databases">
        <title>Extensive metabolic versatility and redundancy in microbially diverse, dynamic hydrothermal sediments.</title>
        <authorList>
            <person name="Dombrowski N."/>
            <person name="Teske A."/>
            <person name="Baker B.J."/>
        </authorList>
    </citation>
    <scope>NUCLEOTIDE SEQUENCE [LARGE SCALE GENOMIC DNA]</scope>
    <source>
        <strain evidence="9">B19_G9</strain>
    </source>
</reference>
<keyword evidence="2 7" id="KW-0813">Transport</keyword>
<proteinExistence type="inferred from homology"/>
<evidence type="ECO:0000256" key="2">
    <source>
        <dbReference type="ARBA" id="ARBA00022448"/>
    </source>
</evidence>
<dbReference type="CDD" id="cd06261">
    <property type="entry name" value="TM_PBP2"/>
    <property type="match status" value="1"/>
</dbReference>
<evidence type="ECO:0000256" key="1">
    <source>
        <dbReference type="ARBA" id="ARBA00004651"/>
    </source>
</evidence>
<comment type="similarity">
    <text evidence="7">Belongs to the binding-protein-dependent transport system permease family.</text>
</comment>
<comment type="subcellular location">
    <subcellularLocation>
        <location evidence="1 7">Cell membrane</location>
        <topology evidence="1 7">Multi-pass membrane protein</topology>
    </subcellularLocation>
</comment>
<evidence type="ECO:0000313" key="10">
    <source>
        <dbReference type="Proteomes" id="UP000267654"/>
    </source>
</evidence>
<protein>
    <submittedName>
        <fullName evidence="9">Carbohydrate ABC transporter permease</fullName>
    </submittedName>
</protein>
<dbReference type="Gene3D" id="1.10.3720.10">
    <property type="entry name" value="MetI-like"/>
    <property type="match status" value="1"/>
</dbReference>
<dbReference type="PANTHER" id="PTHR32243">
    <property type="entry name" value="MALTOSE TRANSPORT SYSTEM PERMEASE-RELATED"/>
    <property type="match status" value="1"/>
</dbReference>
<sequence>MGSYRKKSEKFFKMKKIYPKQKEFIFLLIKGAIIILGTLAVLVPFIYLFLNSIKPEFEFLSVPPKLFPSRIMTKYYSSLLASGSETLKFLFNSLLVTGATTILAVFGGALAAYSLSHLRVSPKTISIIIFSILLVRFYPKITTVIPYFILMKKFHLLDTLISIIIAHVSITVPFVVLLMMSFFREIPPSIEESAKLDGCNVWQVFCKIVLPLSSPGLATSAVLTAIISWNEFLIASSLASVNAKTLPIAVSSFITDKGILWGPMSAMTTLIVIPIVLFTLLLQKYLVRGLTLGAVK</sequence>
<evidence type="ECO:0000259" key="8">
    <source>
        <dbReference type="PROSITE" id="PS50928"/>
    </source>
</evidence>
<comment type="caution">
    <text evidence="9">The sequence shown here is derived from an EMBL/GenBank/DDBJ whole genome shotgun (WGS) entry which is preliminary data.</text>
</comment>
<dbReference type="InterPro" id="IPR050901">
    <property type="entry name" value="BP-dep_ABC_trans_perm"/>
</dbReference>
<dbReference type="PROSITE" id="PS50928">
    <property type="entry name" value="ABC_TM1"/>
    <property type="match status" value="1"/>
</dbReference>
<evidence type="ECO:0000256" key="7">
    <source>
        <dbReference type="RuleBase" id="RU363032"/>
    </source>
</evidence>
<accession>A0A662DBH0</accession>
<feature type="domain" description="ABC transmembrane type-1" evidence="8">
    <location>
        <begin position="90"/>
        <end position="282"/>
    </location>
</feature>
<dbReference type="SUPFAM" id="SSF161098">
    <property type="entry name" value="MetI-like"/>
    <property type="match status" value="1"/>
</dbReference>
<feature type="transmembrane region" description="Helical" evidence="7">
    <location>
        <begin position="89"/>
        <end position="113"/>
    </location>
</feature>
<keyword evidence="3" id="KW-1003">Cell membrane</keyword>
<evidence type="ECO:0000256" key="4">
    <source>
        <dbReference type="ARBA" id="ARBA00022692"/>
    </source>
</evidence>
<evidence type="ECO:0000256" key="5">
    <source>
        <dbReference type="ARBA" id="ARBA00022989"/>
    </source>
</evidence>
<feature type="transmembrane region" description="Helical" evidence="7">
    <location>
        <begin position="204"/>
        <end position="229"/>
    </location>
</feature>
<evidence type="ECO:0000313" key="9">
    <source>
        <dbReference type="EMBL" id="RLE13144.1"/>
    </source>
</evidence>
<feature type="transmembrane region" description="Helical" evidence="7">
    <location>
        <begin position="259"/>
        <end position="282"/>
    </location>
</feature>
<dbReference type="Pfam" id="PF00528">
    <property type="entry name" value="BPD_transp_1"/>
    <property type="match status" value="1"/>
</dbReference>
<dbReference type="EMBL" id="QMQB01000107">
    <property type="protein sequence ID" value="RLE13144.1"/>
    <property type="molecule type" value="Genomic_DNA"/>
</dbReference>
<keyword evidence="4 7" id="KW-0812">Transmembrane</keyword>
<evidence type="ECO:0000256" key="6">
    <source>
        <dbReference type="ARBA" id="ARBA00023136"/>
    </source>
</evidence>
<dbReference type="PANTHER" id="PTHR32243:SF18">
    <property type="entry name" value="INNER MEMBRANE ABC TRANSPORTER PERMEASE PROTEIN YCJP"/>
    <property type="match status" value="1"/>
</dbReference>
<dbReference type="GO" id="GO:0055085">
    <property type="term" value="P:transmembrane transport"/>
    <property type="evidence" value="ECO:0007669"/>
    <property type="project" value="InterPro"/>
</dbReference>